<dbReference type="EMBL" id="JAEUBF010001362">
    <property type="protein sequence ID" value="KAH3669024.1"/>
    <property type="molecule type" value="Genomic_DNA"/>
</dbReference>
<accession>A0A9P8PCM5</accession>
<dbReference type="Proteomes" id="UP000769528">
    <property type="component" value="Unassembled WGS sequence"/>
</dbReference>
<organism evidence="1 2">
    <name type="scientific">Wickerhamomyces mucosus</name>
    <dbReference type="NCBI Taxonomy" id="1378264"/>
    <lineage>
        <taxon>Eukaryota</taxon>
        <taxon>Fungi</taxon>
        <taxon>Dikarya</taxon>
        <taxon>Ascomycota</taxon>
        <taxon>Saccharomycotina</taxon>
        <taxon>Saccharomycetes</taxon>
        <taxon>Phaffomycetales</taxon>
        <taxon>Wickerhamomycetaceae</taxon>
        <taxon>Wickerhamomyces</taxon>
    </lineage>
</organism>
<protein>
    <submittedName>
        <fullName evidence="1">Uncharacterized protein</fullName>
    </submittedName>
</protein>
<proteinExistence type="predicted"/>
<comment type="caution">
    <text evidence="1">The sequence shown here is derived from an EMBL/GenBank/DDBJ whole genome shotgun (WGS) entry which is preliminary data.</text>
</comment>
<reference evidence="1" key="2">
    <citation type="submission" date="2021-01" db="EMBL/GenBank/DDBJ databases">
        <authorList>
            <person name="Schikora-Tamarit M.A."/>
        </authorList>
    </citation>
    <scope>NUCLEOTIDE SEQUENCE</scope>
    <source>
        <strain evidence="1">CBS6341</strain>
    </source>
</reference>
<keyword evidence="2" id="KW-1185">Reference proteome</keyword>
<dbReference type="AlphaFoldDB" id="A0A9P8PCM5"/>
<reference evidence="1" key="1">
    <citation type="journal article" date="2021" name="Open Biol.">
        <title>Shared evolutionary footprints suggest mitochondrial oxidative damage underlies multiple complex I losses in fungi.</title>
        <authorList>
            <person name="Schikora-Tamarit M.A."/>
            <person name="Marcet-Houben M."/>
            <person name="Nosek J."/>
            <person name="Gabaldon T."/>
        </authorList>
    </citation>
    <scope>NUCLEOTIDE SEQUENCE</scope>
    <source>
        <strain evidence="1">CBS6341</strain>
    </source>
</reference>
<evidence type="ECO:0000313" key="2">
    <source>
        <dbReference type="Proteomes" id="UP000769528"/>
    </source>
</evidence>
<evidence type="ECO:0000313" key="1">
    <source>
        <dbReference type="EMBL" id="KAH3669024.1"/>
    </source>
</evidence>
<gene>
    <name evidence="1" type="ORF">WICMUC_005123</name>
</gene>
<name>A0A9P8PCM5_9ASCO</name>
<dbReference type="OrthoDB" id="10470233at2759"/>
<sequence>MVKSIKPRDFNFGKFRSSVISSFLFPDKFKYLKLWLSFQFHSYLLLEVLYFKSLEPTSINSKFLKLLKSDGSVRNLLPFKNSNLKGSILSKSSGRDVKALPDKKSCSKLVHFDKVPLGISKILLYDKDKIFKFVKFLM</sequence>